<evidence type="ECO:0000313" key="1">
    <source>
        <dbReference type="EMBL" id="OMD43042.1"/>
    </source>
</evidence>
<dbReference type="EMBL" id="MPTC01000003">
    <property type="protein sequence ID" value="OMD43042.1"/>
    <property type="molecule type" value="Genomic_DNA"/>
</dbReference>
<dbReference type="OrthoDB" id="9982420at2"/>
<accession>A0A1R0Y6Y2</accession>
<reference evidence="1 2" key="1">
    <citation type="submission" date="2016-10" db="EMBL/GenBank/DDBJ databases">
        <title>Paenibacillus species isolates.</title>
        <authorList>
            <person name="Beno S.M."/>
        </authorList>
    </citation>
    <scope>NUCLEOTIDE SEQUENCE [LARGE SCALE GENOMIC DNA]</scope>
    <source>
        <strain evidence="1 2">FSL H7-0710</strain>
    </source>
</reference>
<dbReference type="Proteomes" id="UP000187439">
    <property type="component" value="Unassembled WGS sequence"/>
</dbReference>
<organism evidence="1 2">
    <name type="scientific">Paenibacillus odorifer</name>
    <dbReference type="NCBI Taxonomy" id="189426"/>
    <lineage>
        <taxon>Bacteria</taxon>
        <taxon>Bacillati</taxon>
        <taxon>Bacillota</taxon>
        <taxon>Bacilli</taxon>
        <taxon>Bacillales</taxon>
        <taxon>Paenibacillaceae</taxon>
        <taxon>Paenibacillus</taxon>
    </lineage>
</organism>
<name>A0A1R0Y6Y2_9BACL</name>
<proteinExistence type="predicted"/>
<evidence type="ECO:0000313" key="2">
    <source>
        <dbReference type="Proteomes" id="UP000187439"/>
    </source>
</evidence>
<comment type="caution">
    <text evidence="1">The sequence shown here is derived from an EMBL/GenBank/DDBJ whole genome shotgun (WGS) entry which is preliminary data.</text>
</comment>
<protein>
    <submittedName>
        <fullName evidence="1">Uncharacterized protein</fullName>
    </submittedName>
</protein>
<dbReference type="AlphaFoldDB" id="A0A1R0Y6Y2"/>
<gene>
    <name evidence="1" type="ORF">BSK52_05955</name>
</gene>
<dbReference type="RefSeq" id="WP_042126768.1">
    <property type="nucleotide sequence ID" value="NZ_MPTC01000003.1"/>
</dbReference>
<sequence length="83" mass="9559">MNLVKLKDTIETLDKLKDSYNDVRLLIADQVRDKQMTEAKNNFEKLECLGKAIDQMDESPSIMTGTEKEACIRLQSVLLGFWH</sequence>